<protein>
    <submittedName>
        <fullName evidence="3">Pentatricopeptide repeat-containing protein</fullName>
    </submittedName>
</protein>
<dbReference type="Pfam" id="PF01535">
    <property type="entry name" value="PPR"/>
    <property type="match status" value="7"/>
</dbReference>
<dbReference type="SUPFAM" id="SSF48452">
    <property type="entry name" value="TPR-like"/>
    <property type="match status" value="2"/>
</dbReference>
<dbReference type="NCBIfam" id="TIGR00756">
    <property type="entry name" value="PPR"/>
    <property type="match status" value="5"/>
</dbReference>
<dbReference type="FunFam" id="1.25.40.10:FF:000344">
    <property type="entry name" value="Pentatricopeptide repeat-containing protein"/>
    <property type="match status" value="1"/>
</dbReference>
<dbReference type="Pfam" id="PF13812">
    <property type="entry name" value="PPR_3"/>
    <property type="match status" value="1"/>
</dbReference>
<keyword evidence="4" id="KW-1185">Reference proteome</keyword>
<dbReference type="GO" id="GO:0003723">
    <property type="term" value="F:RNA binding"/>
    <property type="evidence" value="ECO:0000318"/>
    <property type="project" value="GO_Central"/>
</dbReference>
<dbReference type="STRING" id="29655.A0A0K9Q1M5"/>
<evidence type="ECO:0000256" key="1">
    <source>
        <dbReference type="ARBA" id="ARBA00022737"/>
    </source>
</evidence>
<evidence type="ECO:0000313" key="3">
    <source>
        <dbReference type="EMBL" id="KMZ74437.1"/>
    </source>
</evidence>
<reference evidence="4" key="1">
    <citation type="journal article" date="2016" name="Nature">
        <title>The genome of the seagrass Zostera marina reveals angiosperm adaptation to the sea.</title>
        <authorList>
            <person name="Olsen J.L."/>
            <person name="Rouze P."/>
            <person name="Verhelst B."/>
            <person name="Lin Y.-C."/>
            <person name="Bayer T."/>
            <person name="Collen J."/>
            <person name="Dattolo E."/>
            <person name="De Paoli E."/>
            <person name="Dittami S."/>
            <person name="Maumus F."/>
            <person name="Michel G."/>
            <person name="Kersting A."/>
            <person name="Lauritano C."/>
            <person name="Lohaus R."/>
            <person name="Toepel M."/>
            <person name="Tonon T."/>
            <person name="Vanneste K."/>
            <person name="Amirebrahimi M."/>
            <person name="Brakel J."/>
            <person name="Bostroem C."/>
            <person name="Chovatia M."/>
            <person name="Grimwood J."/>
            <person name="Jenkins J.W."/>
            <person name="Jueterbock A."/>
            <person name="Mraz A."/>
            <person name="Stam W.T."/>
            <person name="Tice H."/>
            <person name="Bornberg-Bauer E."/>
            <person name="Green P.J."/>
            <person name="Pearson G.A."/>
            <person name="Procaccini G."/>
            <person name="Duarte C.M."/>
            <person name="Schmutz J."/>
            <person name="Reusch T.B.H."/>
            <person name="Van de Peer Y."/>
        </authorList>
    </citation>
    <scope>NUCLEOTIDE SEQUENCE [LARGE SCALE GENOMIC DNA]</scope>
    <source>
        <strain evidence="4">cv. Finnish</strain>
    </source>
</reference>
<feature type="repeat" description="PPR" evidence="2">
    <location>
        <begin position="498"/>
        <end position="532"/>
    </location>
</feature>
<comment type="caution">
    <text evidence="3">The sequence shown here is derived from an EMBL/GenBank/DDBJ whole genome shotgun (WGS) entry which is preliminary data.</text>
</comment>
<dbReference type="AlphaFoldDB" id="A0A0K9Q1M5"/>
<feature type="repeat" description="PPR" evidence="2">
    <location>
        <begin position="396"/>
        <end position="430"/>
    </location>
</feature>
<dbReference type="OMA" id="SGKHAKC"/>
<feature type="repeat" description="PPR" evidence="2">
    <location>
        <begin position="299"/>
        <end position="334"/>
    </location>
</feature>
<dbReference type="InterPro" id="IPR002885">
    <property type="entry name" value="PPR_rpt"/>
</dbReference>
<dbReference type="Gene3D" id="1.25.40.10">
    <property type="entry name" value="Tetratricopeptide repeat domain"/>
    <property type="match status" value="6"/>
</dbReference>
<dbReference type="PROSITE" id="PS51375">
    <property type="entry name" value="PPR"/>
    <property type="match status" value="5"/>
</dbReference>
<accession>A0A0K9Q1M5</accession>
<proteinExistence type="predicted"/>
<dbReference type="Pfam" id="PF20431">
    <property type="entry name" value="E_motif"/>
    <property type="match status" value="1"/>
</dbReference>
<dbReference type="InterPro" id="IPR046960">
    <property type="entry name" value="PPR_At4g14850-like_plant"/>
</dbReference>
<dbReference type="FunFam" id="1.25.40.10:FF:000090">
    <property type="entry name" value="Pentatricopeptide repeat-containing protein, chloroplastic"/>
    <property type="match status" value="1"/>
</dbReference>
<dbReference type="OrthoDB" id="185373at2759"/>
<dbReference type="PANTHER" id="PTHR47926:SF493">
    <property type="entry name" value="PENTATRICOPEPTIDE REPEAT-CONTAINING PROTEIN"/>
    <property type="match status" value="1"/>
</dbReference>
<organism evidence="3 4">
    <name type="scientific">Zostera marina</name>
    <name type="common">Eelgrass</name>
    <dbReference type="NCBI Taxonomy" id="29655"/>
    <lineage>
        <taxon>Eukaryota</taxon>
        <taxon>Viridiplantae</taxon>
        <taxon>Streptophyta</taxon>
        <taxon>Embryophyta</taxon>
        <taxon>Tracheophyta</taxon>
        <taxon>Spermatophyta</taxon>
        <taxon>Magnoliopsida</taxon>
        <taxon>Liliopsida</taxon>
        <taxon>Zosteraceae</taxon>
        <taxon>Zostera</taxon>
    </lineage>
</organism>
<evidence type="ECO:0000256" key="2">
    <source>
        <dbReference type="PROSITE-ProRule" id="PRU00708"/>
    </source>
</evidence>
<evidence type="ECO:0000313" key="4">
    <source>
        <dbReference type="Proteomes" id="UP000036987"/>
    </source>
</evidence>
<gene>
    <name evidence="3" type="ORF">ZOSMA_129G00300</name>
</gene>
<sequence>MIGTINHVSKFPTKDFLHSSPVDLSQYLSLLLRSIFQSRSLRKGIQIHAQLISSGGVSLNKSHHVQKILSELTSMYVASGDIVSARQLFNGMSLKTTFLKNRVIKGYGENGLSLDALHLFCQMGDQPSDSHTFTFSLKACADLGVRENVVRLHCRAIVEGFQLDGYVQNSLISSYMRCGDRESAEKVFDRIHSRTKTVVSWSAMISGLVENGRAKEALRVFDKMIQSSIIPGCSTVISVLPACASTKDLRRGRTVHKITVQNGYIGFLPARNSLIDMYMKCGRLDVARKLFDERGYDRDVVSWTAMIAGYIAADQIEESLVLTNEMMLSSPWKPNAVTMTAILSSCSIRHGKSIHGLCIRLHLVHQLIVEASLLEMYSRCGEMEISLILFANCSQRPGTWNQVISCYRRNGLALSAINHFKQMLLSGVRPNDTTIMSILPAYSETNHNQAKSLHCYVIKTGFAASTEAVTGLINLYSKFGSLPTAWELFDELKTEAKDVVVWSSIINGYGMHGHAETAIELLNQMIHSGIEPNEITYTTILHSCSHAGLVDEGLNLLERLRSTSYTSEGHHYYSCIIDLLGRANRLDEARKLIPETTQTPAVWGALLGACAVHGNVELGEEAGQRLFQLEPENTGNYILLGNLYAASGRWDEAAAVRKKLKQKGLQKQPGCSRNSF</sequence>
<dbReference type="PANTHER" id="PTHR47926">
    <property type="entry name" value="PENTATRICOPEPTIDE REPEAT-CONTAINING PROTEIN"/>
    <property type="match status" value="1"/>
</dbReference>
<dbReference type="InterPro" id="IPR046848">
    <property type="entry name" value="E_motif"/>
</dbReference>
<dbReference type="InterPro" id="IPR011990">
    <property type="entry name" value="TPR-like_helical_dom_sf"/>
</dbReference>
<name>A0A0K9Q1M5_ZOSMR</name>
<feature type="repeat" description="PPR" evidence="2">
    <location>
        <begin position="197"/>
        <end position="231"/>
    </location>
</feature>
<dbReference type="GO" id="GO:0009451">
    <property type="term" value="P:RNA modification"/>
    <property type="evidence" value="ECO:0000318"/>
    <property type="project" value="GO_Central"/>
</dbReference>
<dbReference type="Pfam" id="PF13041">
    <property type="entry name" value="PPR_2"/>
    <property type="match status" value="1"/>
</dbReference>
<feature type="repeat" description="PPR" evidence="2">
    <location>
        <begin position="533"/>
        <end position="567"/>
    </location>
</feature>
<dbReference type="EMBL" id="LFYR01000337">
    <property type="protein sequence ID" value="KMZ74437.1"/>
    <property type="molecule type" value="Genomic_DNA"/>
</dbReference>
<dbReference type="Proteomes" id="UP000036987">
    <property type="component" value="Unassembled WGS sequence"/>
</dbReference>
<keyword evidence="1" id="KW-0677">Repeat</keyword>